<dbReference type="PANTHER" id="PTHR44757:SF4">
    <property type="entry name" value="DIGUANYLATE CYCLASE DGCE-RELATED"/>
    <property type="match status" value="1"/>
</dbReference>
<dbReference type="Pfam" id="PF12729">
    <property type="entry name" value="4HB_MCP_1"/>
    <property type="match status" value="1"/>
</dbReference>
<dbReference type="SUPFAM" id="SSF141868">
    <property type="entry name" value="EAL domain-like"/>
    <property type="match status" value="1"/>
</dbReference>
<dbReference type="InterPro" id="IPR052155">
    <property type="entry name" value="Biofilm_reg_signaling"/>
</dbReference>
<dbReference type="CDD" id="cd01949">
    <property type="entry name" value="GGDEF"/>
    <property type="match status" value="1"/>
</dbReference>
<dbReference type="InterPro" id="IPR000160">
    <property type="entry name" value="GGDEF_dom"/>
</dbReference>
<dbReference type="NCBIfam" id="TIGR00254">
    <property type="entry name" value="GGDEF"/>
    <property type="match status" value="1"/>
</dbReference>
<dbReference type="EMBL" id="UOFZ01000112">
    <property type="protein sequence ID" value="VAX13309.1"/>
    <property type="molecule type" value="Genomic_DNA"/>
</dbReference>
<gene>
    <name evidence="6" type="ORF">MNBD_GAMMA24-2778</name>
</gene>
<dbReference type="PROSITE" id="PS50887">
    <property type="entry name" value="GGDEF"/>
    <property type="match status" value="1"/>
</dbReference>
<feature type="transmembrane region" description="Helical" evidence="1">
    <location>
        <begin position="21"/>
        <end position="43"/>
    </location>
</feature>
<dbReference type="SMART" id="SM00052">
    <property type="entry name" value="EAL"/>
    <property type="match status" value="1"/>
</dbReference>
<evidence type="ECO:0000256" key="1">
    <source>
        <dbReference type="SAM" id="Phobius"/>
    </source>
</evidence>
<dbReference type="InterPro" id="IPR001633">
    <property type="entry name" value="EAL_dom"/>
</dbReference>
<dbReference type="SMART" id="SM00091">
    <property type="entry name" value="PAS"/>
    <property type="match status" value="1"/>
</dbReference>
<dbReference type="InterPro" id="IPR029787">
    <property type="entry name" value="Nucleotide_cyclase"/>
</dbReference>
<dbReference type="PROSITE" id="PS50883">
    <property type="entry name" value="EAL"/>
    <property type="match status" value="1"/>
</dbReference>
<dbReference type="FunFam" id="3.30.70.270:FF:000001">
    <property type="entry name" value="Diguanylate cyclase domain protein"/>
    <property type="match status" value="1"/>
</dbReference>
<dbReference type="InterPro" id="IPR000014">
    <property type="entry name" value="PAS"/>
</dbReference>
<sequence>MTYIKKHNQPAVKDAHPSISLALLSLAFSALILICIGIGFFSISQSNQAHQDLEAIIERISIKLDLIKTMRTAARERSINLYMMITEADPFKRDDAYMQFNRHATEFSIAYNKFRKMSLSAKEQQLLEQQTKASNYTVPIQHRVVQLAMEGKLKQARQLMTGKTIQAQNKAIRYIELLQQRQHESIAEIKILAAQSNRHTKNILYILISLALLLGITIAVYTTRRIRRIEKNITKEKELAQVTLQSVGDAVITTNNRGYVQFINPVAEHLTGYSCDNAIGKPLQKIFRVISESNHQETENPISIALNEHVILSITEDIVLIRADGKEFAIELTAAPIMDDRHDIFGAILTFRDVSEMRSMSYKLSYQASHDSLTGLVNRREFELRLSQIIQNARNEKICHALCYLDLDQFKVVNDSAGHAAGDELLKQLAHKLLPLLRKSDVLARLGGDEFGVLLEGCNEKQAHKIANIMRTAIKETRFPWGNNTFEVGVSIGLVPITAESGGASDVLSAADTACYTAKENGRNQVQIYREDNIEYSKRKTEIRWVKDIQQALDTNAFVLYCQKIIPINEHSHYNHFCELLIRLRNKEGKLVPPMAFLPAAERYDLIQEIDKWVVHNALNMLYKFQDEQLSEKLFLSINLSGQSLSDSSFLDYVRSETLNSRCSPDHLCFEITETAAIANMSRAIHFITSMKELGCKFALDDFGNGLSSFAYLKNMPVDFLKIDGSFVRDICHDKMDHAFVEAIHRIATMMDIETIAEYVENEETLKMLKHMGIHYAQGFHIERPKDISEINHHISRAAF</sequence>
<dbReference type="SUPFAM" id="SSF55073">
    <property type="entry name" value="Nucleotide cyclase"/>
    <property type="match status" value="1"/>
</dbReference>
<evidence type="ECO:0000259" key="2">
    <source>
        <dbReference type="PROSITE" id="PS50112"/>
    </source>
</evidence>
<dbReference type="InterPro" id="IPR043128">
    <property type="entry name" value="Rev_trsase/Diguanyl_cyclase"/>
</dbReference>
<dbReference type="PANTHER" id="PTHR44757">
    <property type="entry name" value="DIGUANYLATE CYCLASE DGCP"/>
    <property type="match status" value="1"/>
</dbReference>
<feature type="transmembrane region" description="Helical" evidence="1">
    <location>
        <begin position="203"/>
        <end position="221"/>
    </location>
</feature>
<proteinExistence type="predicted"/>
<dbReference type="Gene3D" id="3.20.20.450">
    <property type="entry name" value="EAL domain"/>
    <property type="match status" value="1"/>
</dbReference>
<dbReference type="CDD" id="cd01948">
    <property type="entry name" value="EAL"/>
    <property type="match status" value="1"/>
</dbReference>
<evidence type="ECO:0000259" key="5">
    <source>
        <dbReference type="PROSITE" id="PS50887"/>
    </source>
</evidence>
<feature type="domain" description="GGDEF" evidence="5">
    <location>
        <begin position="398"/>
        <end position="531"/>
    </location>
</feature>
<reference evidence="6" key="1">
    <citation type="submission" date="2018-06" db="EMBL/GenBank/DDBJ databases">
        <authorList>
            <person name="Zhirakovskaya E."/>
        </authorList>
    </citation>
    <scope>NUCLEOTIDE SEQUENCE</scope>
</reference>
<feature type="domain" description="EAL" evidence="4">
    <location>
        <begin position="542"/>
        <end position="799"/>
    </location>
</feature>
<evidence type="ECO:0000313" key="6">
    <source>
        <dbReference type="EMBL" id="VAX13309.1"/>
    </source>
</evidence>
<dbReference type="Pfam" id="PF13426">
    <property type="entry name" value="PAS_9"/>
    <property type="match status" value="1"/>
</dbReference>
<organism evidence="6">
    <name type="scientific">hydrothermal vent metagenome</name>
    <dbReference type="NCBI Taxonomy" id="652676"/>
    <lineage>
        <taxon>unclassified sequences</taxon>
        <taxon>metagenomes</taxon>
        <taxon>ecological metagenomes</taxon>
    </lineage>
</organism>
<accession>A0A3B1B4V6</accession>
<dbReference type="CDD" id="cd00130">
    <property type="entry name" value="PAS"/>
    <property type="match status" value="1"/>
</dbReference>
<dbReference type="Gene3D" id="3.30.70.270">
    <property type="match status" value="1"/>
</dbReference>
<dbReference type="InterPro" id="IPR035965">
    <property type="entry name" value="PAS-like_dom_sf"/>
</dbReference>
<dbReference type="Gene3D" id="3.30.450.20">
    <property type="entry name" value="PAS domain"/>
    <property type="match status" value="1"/>
</dbReference>
<dbReference type="InterPro" id="IPR000700">
    <property type="entry name" value="PAS-assoc_C"/>
</dbReference>
<evidence type="ECO:0000259" key="3">
    <source>
        <dbReference type="PROSITE" id="PS50113"/>
    </source>
</evidence>
<keyword evidence="1" id="KW-0472">Membrane</keyword>
<keyword evidence="1" id="KW-0812">Transmembrane</keyword>
<dbReference type="Pfam" id="PF00563">
    <property type="entry name" value="EAL"/>
    <property type="match status" value="1"/>
</dbReference>
<dbReference type="InterPro" id="IPR024478">
    <property type="entry name" value="HlyB_4HB_MCP"/>
</dbReference>
<dbReference type="PROSITE" id="PS50112">
    <property type="entry name" value="PAS"/>
    <property type="match status" value="1"/>
</dbReference>
<evidence type="ECO:0000259" key="4">
    <source>
        <dbReference type="PROSITE" id="PS50883"/>
    </source>
</evidence>
<feature type="domain" description="PAS" evidence="2">
    <location>
        <begin position="236"/>
        <end position="309"/>
    </location>
</feature>
<keyword evidence="1" id="KW-1133">Transmembrane helix</keyword>
<dbReference type="Pfam" id="PF00990">
    <property type="entry name" value="GGDEF"/>
    <property type="match status" value="1"/>
</dbReference>
<dbReference type="AlphaFoldDB" id="A0A3B1B4V6"/>
<protein>
    <submittedName>
        <fullName evidence="6">Diguanylate cyclase/phosphodiesterase (GGDEF &amp; EAL domains) with PAS/PAC sensor(S)</fullName>
    </submittedName>
</protein>
<dbReference type="SUPFAM" id="SSF55785">
    <property type="entry name" value="PYP-like sensor domain (PAS domain)"/>
    <property type="match status" value="1"/>
</dbReference>
<dbReference type="PROSITE" id="PS50113">
    <property type="entry name" value="PAC"/>
    <property type="match status" value="1"/>
</dbReference>
<dbReference type="SMART" id="SM00267">
    <property type="entry name" value="GGDEF"/>
    <property type="match status" value="1"/>
</dbReference>
<feature type="domain" description="PAC" evidence="3">
    <location>
        <begin position="314"/>
        <end position="366"/>
    </location>
</feature>
<name>A0A3B1B4V6_9ZZZZ</name>
<dbReference type="InterPro" id="IPR035919">
    <property type="entry name" value="EAL_sf"/>
</dbReference>
<dbReference type="NCBIfam" id="TIGR00229">
    <property type="entry name" value="sensory_box"/>
    <property type="match status" value="1"/>
</dbReference>